<accession>A0A0V0UF36</accession>
<dbReference type="EMBL" id="JYDJ01000009">
    <property type="protein sequence ID" value="KRX50078.1"/>
    <property type="molecule type" value="Genomic_DNA"/>
</dbReference>
<evidence type="ECO:0000313" key="1">
    <source>
        <dbReference type="EMBL" id="KRX50078.1"/>
    </source>
</evidence>
<reference evidence="1 2" key="1">
    <citation type="submission" date="2015-01" db="EMBL/GenBank/DDBJ databases">
        <title>Evolution of Trichinella species and genotypes.</title>
        <authorList>
            <person name="Korhonen P.K."/>
            <person name="Edoardo P."/>
            <person name="Giuseppe L.R."/>
            <person name="Gasser R.B."/>
        </authorList>
    </citation>
    <scope>NUCLEOTIDE SEQUENCE [LARGE SCALE GENOMIC DNA]</scope>
    <source>
        <strain evidence="1">ISS417</strain>
    </source>
</reference>
<organism evidence="1 2">
    <name type="scientific">Trichinella murrelli</name>
    <dbReference type="NCBI Taxonomy" id="144512"/>
    <lineage>
        <taxon>Eukaryota</taxon>
        <taxon>Metazoa</taxon>
        <taxon>Ecdysozoa</taxon>
        <taxon>Nematoda</taxon>
        <taxon>Enoplea</taxon>
        <taxon>Dorylaimia</taxon>
        <taxon>Trichinellida</taxon>
        <taxon>Trichinellidae</taxon>
        <taxon>Trichinella</taxon>
    </lineage>
</organism>
<protein>
    <submittedName>
        <fullName evidence="1">Uncharacterized protein</fullName>
    </submittedName>
</protein>
<dbReference type="AlphaFoldDB" id="A0A0V0UF36"/>
<sequence length="130" mass="14353">MFRMLKVKHFTETSGRISLLPKVSSTRVTGTGQSPDDSSKDTALLVFIDNKYKTVDSSDGRVLGGRSIVERLSAATFCLAVPGRSALKIHKHVFHNPARQMMKSNANEQSLLHQLGWVQENATASRAWQA</sequence>
<keyword evidence="2" id="KW-1185">Reference proteome</keyword>
<comment type="caution">
    <text evidence="1">The sequence shown here is derived from an EMBL/GenBank/DDBJ whole genome shotgun (WGS) entry which is preliminary data.</text>
</comment>
<dbReference type="Proteomes" id="UP000055048">
    <property type="component" value="Unassembled WGS sequence"/>
</dbReference>
<gene>
    <name evidence="1" type="ORF">T05_14007</name>
</gene>
<evidence type="ECO:0000313" key="2">
    <source>
        <dbReference type="Proteomes" id="UP000055048"/>
    </source>
</evidence>
<proteinExistence type="predicted"/>
<name>A0A0V0UF36_9BILA</name>